<evidence type="ECO:0000313" key="8">
    <source>
        <dbReference type="EMBL" id="MCC4211271.1"/>
    </source>
</evidence>
<evidence type="ECO:0000259" key="6">
    <source>
        <dbReference type="Pfam" id="PF07980"/>
    </source>
</evidence>
<evidence type="ECO:0000256" key="5">
    <source>
        <dbReference type="ARBA" id="ARBA00023237"/>
    </source>
</evidence>
<dbReference type="SUPFAM" id="SSF48452">
    <property type="entry name" value="TPR-like"/>
    <property type="match status" value="1"/>
</dbReference>
<organism evidence="8 9">
    <name type="scientific">Leeuwenhoekiella parthenopeia</name>
    <dbReference type="NCBI Taxonomy" id="2890320"/>
    <lineage>
        <taxon>Bacteria</taxon>
        <taxon>Pseudomonadati</taxon>
        <taxon>Bacteroidota</taxon>
        <taxon>Flavobacteriia</taxon>
        <taxon>Flavobacteriales</taxon>
        <taxon>Flavobacteriaceae</taxon>
        <taxon>Leeuwenhoekiella</taxon>
    </lineage>
</organism>
<comment type="similarity">
    <text evidence="2">Belongs to the SusD family.</text>
</comment>
<feature type="domain" description="SusD-like N-terminal" evidence="7">
    <location>
        <begin position="107"/>
        <end position="230"/>
    </location>
</feature>
<protein>
    <submittedName>
        <fullName evidence="8">RagB/SusD family nutrient uptake outer membrane protein</fullName>
    </submittedName>
</protein>
<keyword evidence="4" id="KW-0472">Membrane</keyword>
<sequence length="583" mass="66709">MKKYILILIASSLLMVGCEDYLEIPNDIAIDQNDVFGSYQSFQGFIDPLYQSIVDYNNHSIVVGHNLTGETLGSRGFNTSVEAANGNYRGLIYGRSNFFPFAGDKGIYAYSWEGIRIANLAIANIDLLTDATEQERNLILGQAYFFRAFFHWELGRAFGSIPYIDFVFEGDQTLDIPRYYEYNGKFDYQAMTEKTVEDFDRAAELLPLRWPVNNDGRATKGAALGFKAKALLYAGSPLMNEFSRNTATFDKEYMLRAAEAAAEVLKLANQGVYSLTPFENYQDMFAKNDGTLPVTDEVIFRKVNTDVGSGQILTFLGRLYLPESGVFGGNPQCEAVTQNFVDEFEMADGTKYIPGPMSQGGYDDNNARRWNDRDPRFREAIYVDGDLAGLAERTRLQMYEGGRTIAEGNGGNTLSPYIVHKFWIRGANRFDREWNGFRYTTPHLRLAEIYLIYAEGIYEATGDANATASNYTMSAVDAVNAVRNRAGMPNTTASPEAYDGDFREQLRNERDVELCFEGHRWYDIRRWKERPYPELFKMVFDKDYTFFNRESLRIFIFEERNYWMPFPDNQVFLFESFPQNPGW</sequence>
<keyword evidence="5" id="KW-0998">Cell outer membrane</keyword>
<evidence type="ECO:0000256" key="3">
    <source>
        <dbReference type="ARBA" id="ARBA00022729"/>
    </source>
</evidence>
<evidence type="ECO:0000256" key="1">
    <source>
        <dbReference type="ARBA" id="ARBA00004442"/>
    </source>
</evidence>
<keyword evidence="3" id="KW-0732">Signal</keyword>
<gene>
    <name evidence="8" type="ORF">LLW17_00950</name>
</gene>
<dbReference type="InterPro" id="IPR033985">
    <property type="entry name" value="SusD-like_N"/>
</dbReference>
<dbReference type="Pfam" id="PF14322">
    <property type="entry name" value="SusD-like_3"/>
    <property type="match status" value="1"/>
</dbReference>
<comment type="subcellular location">
    <subcellularLocation>
        <location evidence="1">Cell outer membrane</location>
    </subcellularLocation>
</comment>
<accession>A0ABS8GNC2</accession>
<dbReference type="RefSeq" id="WP_228228395.1">
    <property type="nucleotide sequence ID" value="NZ_JAJGMW010000001.1"/>
</dbReference>
<name>A0ABS8GNC2_9FLAO</name>
<dbReference type="Gene3D" id="1.25.40.390">
    <property type="match status" value="1"/>
</dbReference>
<dbReference type="InterPro" id="IPR012944">
    <property type="entry name" value="SusD_RagB_dom"/>
</dbReference>
<proteinExistence type="inferred from homology"/>
<dbReference type="Pfam" id="PF07980">
    <property type="entry name" value="SusD_RagB"/>
    <property type="match status" value="1"/>
</dbReference>
<dbReference type="PROSITE" id="PS51257">
    <property type="entry name" value="PROKAR_LIPOPROTEIN"/>
    <property type="match status" value="1"/>
</dbReference>
<evidence type="ECO:0000259" key="7">
    <source>
        <dbReference type="Pfam" id="PF14322"/>
    </source>
</evidence>
<keyword evidence="9" id="KW-1185">Reference proteome</keyword>
<feature type="domain" description="RagB/SusD" evidence="6">
    <location>
        <begin position="327"/>
        <end position="583"/>
    </location>
</feature>
<comment type="caution">
    <text evidence="8">The sequence shown here is derived from an EMBL/GenBank/DDBJ whole genome shotgun (WGS) entry which is preliminary data.</text>
</comment>
<evidence type="ECO:0000313" key="9">
    <source>
        <dbReference type="Proteomes" id="UP001197770"/>
    </source>
</evidence>
<evidence type="ECO:0000256" key="4">
    <source>
        <dbReference type="ARBA" id="ARBA00023136"/>
    </source>
</evidence>
<reference evidence="8 9" key="1">
    <citation type="submission" date="2021-11" db="EMBL/GenBank/DDBJ databases">
        <title>Seasonal and diel survey of microbial diversity of the Tyrrhenian coast.</title>
        <authorList>
            <person name="Gattoni G."/>
            <person name="Corral P."/>
        </authorList>
    </citation>
    <scope>NUCLEOTIDE SEQUENCE [LARGE SCALE GENOMIC DNA]</scope>
    <source>
        <strain evidence="8 9">Mr9</strain>
    </source>
</reference>
<evidence type="ECO:0000256" key="2">
    <source>
        <dbReference type="ARBA" id="ARBA00006275"/>
    </source>
</evidence>
<dbReference type="EMBL" id="JAJGMW010000001">
    <property type="protein sequence ID" value="MCC4211271.1"/>
    <property type="molecule type" value="Genomic_DNA"/>
</dbReference>
<dbReference type="Proteomes" id="UP001197770">
    <property type="component" value="Unassembled WGS sequence"/>
</dbReference>
<dbReference type="InterPro" id="IPR011990">
    <property type="entry name" value="TPR-like_helical_dom_sf"/>
</dbReference>